<feature type="region of interest" description="Disordered" evidence="1">
    <location>
        <begin position="208"/>
        <end position="344"/>
    </location>
</feature>
<feature type="region of interest" description="Disordered" evidence="1">
    <location>
        <begin position="357"/>
        <end position="407"/>
    </location>
</feature>
<evidence type="ECO:0000256" key="1">
    <source>
        <dbReference type="SAM" id="MobiDB-lite"/>
    </source>
</evidence>
<keyword evidence="2" id="KW-1133">Transmembrane helix</keyword>
<evidence type="ECO:0000313" key="3">
    <source>
        <dbReference type="EMBL" id="KAK3945326.1"/>
    </source>
</evidence>
<feature type="compositionally biased region" description="Low complexity" evidence="1">
    <location>
        <begin position="46"/>
        <end position="83"/>
    </location>
</feature>
<feature type="compositionally biased region" description="Low complexity" evidence="1">
    <location>
        <begin position="363"/>
        <end position="381"/>
    </location>
</feature>
<feature type="compositionally biased region" description="Low complexity" evidence="1">
    <location>
        <begin position="91"/>
        <end position="114"/>
    </location>
</feature>
<reference evidence="4" key="1">
    <citation type="journal article" date="2023" name="Mol. Phylogenet. Evol.">
        <title>Genome-scale phylogeny and comparative genomics of the fungal order Sordariales.</title>
        <authorList>
            <person name="Hensen N."/>
            <person name="Bonometti L."/>
            <person name="Westerberg I."/>
            <person name="Brannstrom I.O."/>
            <person name="Guillou S."/>
            <person name="Cros-Aarteil S."/>
            <person name="Calhoun S."/>
            <person name="Haridas S."/>
            <person name="Kuo A."/>
            <person name="Mondo S."/>
            <person name="Pangilinan J."/>
            <person name="Riley R."/>
            <person name="LaButti K."/>
            <person name="Andreopoulos B."/>
            <person name="Lipzen A."/>
            <person name="Chen C."/>
            <person name="Yan M."/>
            <person name="Daum C."/>
            <person name="Ng V."/>
            <person name="Clum A."/>
            <person name="Steindorff A."/>
            <person name="Ohm R.A."/>
            <person name="Martin F."/>
            <person name="Silar P."/>
            <person name="Natvig D.O."/>
            <person name="Lalanne C."/>
            <person name="Gautier V."/>
            <person name="Ament-Velasquez S.L."/>
            <person name="Kruys A."/>
            <person name="Hutchinson M.I."/>
            <person name="Powell A.J."/>
            <person name="Barry K."/>
            <person name="Miller A.N."/>
            <person name="Grigoriev I.V."/>
            <person name="Debuchy R."/>
            <person name="Gladieux P."/>
            <person name="Hiltunen Thoren M."/>
            <person name="Johannesson H."/>
        </authorList>
    </citation>
    <scope>NUCLEOTIDE SEQUENCE [LARGE SCALE GENOMIC DNA]</scope>
    <source>
        <strain evidence="4">CBS 340.73</strain>
    </source>
</reference>
<proteinExistence type="predicted"/>
<dbReference type="Proteomes" id="UP001303473">
    <property type="component" value="Unassembled WGS sequence"/>
</dbReference>
<organism evidence="3 4">
    <name type="scientific">Diplogelasinospora grovesii</name>
    <dbReference type="NCBI Taxonomy" id="303347"/>
    <lineage>
        <taxon>Eukaryota</taxon>
        <taxon>Fungi</taxon>
        <taxon>Dikarya</taxon>
        <taxon>Ascomycota</taxon>
        <taxon>Pezizomycotina</taxon>
        <taxon>Sordariomycetes</taxon>
        <taxon>Sordariomycetidae</taxon>
        <taxon>Sordariales</taxon>
        <taxon>Diplogelasinosporaceae</taxon>
        <taxon>Diplogelasinospora</taxon>
    </lineage>
</organism>
<feature type="region of interest" description="Disordered" evidence="1">
    <location>
        <begin position="20"/>
        <end position="120"/>
    </location>
</feature>
<feature type="transmembrane region" description="Helical" evidence="2">
    <location>
        <begin position="127"/>
        <end position="151"/>
    </location>
</feature>
<feature type="compositionally biased region" description="Polar residues" evidence="1">
    <location>
        <begin position="257"/>
        <end position="267"/>
    </location>
</feature>
<protein>
    <submittedName>
        <fullName evidence="3">Uncharacterized protein</fullName>
    </submittedName>
</protein>
<dbReference type="AlphaFoldDB" id="A0AAN6NHS0"/>
<comment type="caution">
    <text evidence="3">The sequence shown here is derived from an EMBL/GenBank/DDBJ whole genome shotgun (WGS) entry which is preliminary data.</text>
</comment>
<keyword evidence="2" id="KW-0812">Transmembrane</keyword>
<feature type="compositionally biased region" description="Basic and acidic residues" evidence="1">
    <location>
        <begin position="396"/>
        <end position="407"/>
    </location>
</feature>
<evidence type="ECO:0000313" key="4">
    <source>
        <dbReference type="Proteomes" id="UP001303473"/>
    </source>
</evidence>
<gene>
    <name evidence="3" type="ORF">QBC46DRAFT_433684</name>
</gene>
<keyword evidence="4" id="KW-1185">Reference proteome</keyword>
<name>A0AAN6NHS0_9PEZI</name>
<accession>A0AAN6NHS0</accession>
<evidence type="ECO:0000256" key="2">
    <source>
        <dbReference type="SAM" id="Phobius"/>
    </source>
</evidence>
<sequence>MAASISTGAWQAEMDLISGQAKEVQLGGGPTNSPTPIFSSPGPDETSSTATTAVPVTSTPSTSSTEGLDPSSFPGGSSSATSSQVLVTAMPTDTPSSTAVPTTTTDSPTDTAVSGSDASDIGNNSTLVITLSTVLSVVGCLLIVGTAVVCWRYRRRRRVPFFSRGISPIDDDEIATWKVARDEKAGTGGETDVEAAGAASGAAAGAGPAAATAAGTGGDRSPGHAKHTSTSSAKKAPSVIVYNKGHGSRQSADDGSPRSTNHTSHGGKTSFDKELPQTPIQARAPNARAGLTDESIPGDDPFLPSPKRHPSRLAKMPPHISSPRSVHTRTRSSRSSTRSFSGYGYAGSELELAPRHSHDNYQSHNSHSRIYSSSSIPPRLSFGEDGVVGGLSPRPSFRDQDIGRAIG</sequence>
<keyword evidence="2" id="KW-0472">Membrane</keyword>
<dbReference type="EMBL" id="MU853755">
    <property type="protein sequence ID" value="KAK3945326.1"/>
    <property type="molecule type" value="Genomic_DNA"/>
</dbReference>